<accession>A0A4Q2U5A5</accession>
<dbReference type="SUPFAM" id="SSF55120">
    <property type="entry name" value="Pseudouridine synthase"/>
    <property type="match status" value="1"/>
</dbReference>
<keyword evidence="3 5" id="KW-0819">tRNA processing</keyword>
<dbReference type="EC" id="5.4.99.25" evidence="5"/>
<keyword evidence="10" id="KW-1185">Reference proteome</keyword>
<evidence type="ECO:0000313" key="9">
    <source>
        <dbReference type="EMBL" id="RYC30127.1"/>
    </source>
</evidence>
<dbReference type="Proteomes" id="UP000290759">
    <property type="component" value="Unassembled WGS sequence"/>
</dbReference>
<proteinExistence type="inferred from homology"/>
<feature type="region of interest" description="Disordered" evidence="6">
    <location>
        <begin position="1"/>
        <end position="25"/>
    </location>
</feature>
<evidence type="ECO:0000256" key="4">
    <source>
        <dbReference type="ARBA" id="ARBA00023235"/>
    </source>
</evidence>
<keyword evidence="4 5" id="KW-0413">Isomerase</keyword>
<dbReference type="GO" id="GO:0160148">
    <property type="term" value="F:tRNA pseudouridine(55) synthase activity"/>
    <property type="evidence" value="ECO:0007669"/>
    <property type="project" value="UniProtKB-EC"/>
</dbReference>
<dbReference type="InterPro" id="IPR020103">
    <property type="entry name" value="PsdUridine_synth_cat_dom_sf"/>
</dbReference>
<comment type="function">
    <text evidence="5">Responsible for synthesis of pseudouridine from uracil-55 in the psi GC loop of transfer RNAs.</text>
</comment>
<dbReference type="GO" id="GO:0003723">
    <property type="term" value="F:RNA binding"/>
    <property type="evidence" value="ECO:0007669"/>
    <property type="project" value="InterPro"/>
</dbReference>
<evidence type="ECO:0000256" key="5">
    <source>
        <dbReference type="HAMAP-Rule" id="MF_01080"/>
    </source>
</evidence>
<feature type="domain" description="tRNA pseudouridylate synthase B C-terminal" evidence="8">
    <location>
        <begin position="198"/>
        <end position="227"/>
    </location>
</feature>
<organism evidence="9 10">
    <name type="scientific">Lichenibacterium minor</name>
    <dbReference type="NCBI Taxonomy" id="2316528"/>
    <lineage>
        <taxon>Bacteria</taxon>
        <taxon>Pseudomonadati</taxon>
        <taxon>Pseudomonadota</taxon>
        <taxon>Alphaproteobacteria</taxon>
        <taxon>Hyphomicrobiales</taxon>
        <taxon>Lichenihabitantaceae</taxon>
        <taxon>Lichenibacterium</taxon>
    </lineage>
</organism>
<comment type="catalytic activity">
    <reaction evidence="1 5">
        <text>uridine(55) in tRNA = pseudouridine(55) in tRNA</text>
        <dbReference type="Rhea" id="RHEA:42532"/>
        <dbReference type="Rhea" id="RHEA-COMP:10101"/>
        <dbReference type="Rhea" id="RHEA-COMP:10102"/>
        <dbReference type="ChEBI" id="CHEBI:65314"/>
        <dbReference type="ChEBI" id="CHEBI:65315"/>
        <dbReference type="EC" id="5.4.99.25"/>
    </reaction>
</comment>
<dbReference type="InterPro" id="IPR032819">
    <property type="entry name" value="TruB_C"/>
</dbReference>
<dbReference type="InterPro" id="IPR014780">
    <property type="entry name" value="tRNA_psdUridine_synth_TruB"/>
</dbReference>
<comment type="similarity">
    <text evidence="2 5">Belongs to the pseudouridine synthase TruB family. Type 1 subfamily.</text>
</comment>
<name>A0A4Q2U5A5_9HYPH</name>
<dbReference type="HAMAP" id="MF_01080">
    <property type="entry name" value="TruB_bact"/>
    <property type="match status" value="1"/>
</dbReference>
<evidence type="ECO:0000259" key="8">
    <source>
        <dbReference type="Pfam" id="PF16198"/>
    </source>
</evidence>
<feature type="domain" description="Pseudouridine synthase II N-terminal" evidence="7">
    <location>
        <begin position="50"/>
        <end position="197"/>
    </location>
</feature>
<dbReference type="Pfam" id="PF01509">
    <property type="entry name" value="TruB_N"/>
    <property type="match status" value="1"/>
</dbReference>
<dbReference type="Gene3D" id="3.30.2350.10">
    <property type="entry name" value="Pseudouridine synthase"/>
    <property type="match status" value="1"/>
</dbReference>
<dbReference type="OrthoDB" id="9802309at2"/>
<dbReference type="PANTHER" id="PTHR13767:SF2">
    <property type="entry name" value="PSEUDOURIDYLATE SYNTHASE TRUB1"/>
    <property type="match status" value="1"/>
</dbReference>
<evidence type="ECO:0000256" key="2">
    <source>
        <dbReference type="ARBA" id="ARBA00005642"/>
    </source>
</evidence>
<reference evidence="9 10" key="2">
    <citation type="submission" date="2019-02" db="EMBL/GenBank/DDBJ databases">
        <title>'Lichenibacterium ramalinii' gen. nov. sp. nov., 'Lichenibacterium minor' gen. nov. sp. nov.</title>
        <authorList>
            <person name="Pankratov T."/>
        </authorList>
    </citation>
    <scope>NUCLEOTIDE SEQUENCE [LARGE SCALE GENOMIC DNA]</scope>
    <source>
        <strain evidence="9 10">RmlP026</strain>
    </source>
</reference>
<reference evidence="9 10" key="1">
    <citation type="submission" date="2018-12" db="EMBL/GenBank/DDBJ databases">
        <authorList>
            <person name="Grouzdev D.S."/>
            <person name="Krutkina M.S."/>
        </authorList>
    </citation>
    <scope>NUCLEOTIDE SEQUENCE [LARGE SCALE GENOMIC DNA]</scope>
    <source>
        <strain evidence="9 10">RmlP026</strain>
    </source>
</reference>
<evidence type="ECO:0000256" key="3">
    <source>
        <dbReference type="ARBA" id="ARBA00022694"/>
    </source>
</evidence>
<sequence>MSTTEAQDARPADTRGNGRPPRRAKAEVNGWLVLDKPVGMTSTHAVGRLKHMFNAKKAGHAGTLDPLASGLLPIAFGEATKTVPFVQDGAKSYRFRIRWGIKTDSDDTEGEVVATSDLRPTREQIEALLPSFLGTIMQRPPAYSAIKVNGERAYDRAREGEVFELAARPITIHALNLIECSVDEAVLEAHCGKGTYVRAIARDLGDALGCLGHVNALRRTRVGPFLEVDGAALPGEDEDPSAFMGQLRRVEAGLGEVPGVEIARQDAARLRRGQALILRGRDAPAEGMAYAACGGVVVAFGPIEQGALQPYRVFNLPF</sequence>
<dbReference type="Pfam" id="PF16198">
    <property type="entry name" value="TruB_C_2"/>
    <property type="match status" value="1"/>
</dbReference>
<dbReference type="PANTHER" id="PTHR13767">
    <property type="entry name" value="TRNA-PSEUDOURIDINE SYNTHASE"/>
    <property type="match status" value="1"/>
</dbReference>
<feature type="active site" description="Nucleophile" evidence="5">
    <location>
        <position position="65"/>
    </location>
</feature>
<dbReference type="RefSeq" id="WP_129228719.1">
    <property type="nucleotide sequence ID" value="NZ_QYBB01000031.1"/>
</dbReference>
<dbReference type="NCBIfam" id="TIGR00431">
    <property type="entry name" value="TruB"/>
    <property type="match status" value="1"/>
</dbReference>
<dbReference type="AlphaFoldDB" id="A0A4Q2U5A5"/>
<dbReference type="GO" id="GO:1990481">
    <property type="term" value="P:mRNA pseudouridine synthesis"/>
    <property type="evidence" value="ECO:0007669"/>
    <property type="project" value="TreeGrafter"/>
</dbReference>
<protein>
    <recommendedName>
        <fullName evidence="5">tRNA pseudouridine synthase B</fullName>
        <ecNumber evidence="5">5.4.99.25</ecNumber>
    </recommendedName>
    <alternativeName>
        <fullName evidence="5">tRNA pseudouridine(55) synthase</fullName>
        <shortName evidence="5">Psi55 synthase</shortName>
    </alternativeName>
    <alternativeName>
        <fullName evidence="5">tRNA pseudouridylate synthase</fullName>
    </alternativeName>
    <alternativeName>
        <fullName evidence="5">tRNA-uridine isomerase</fullName>
    </alternativeName>
</protein>
<comment type="caution">
    <text evidence="9">The sequence shown here is derived from an EMBL/GenBank/DDBJ whole genome shotgun (WGS) entry which is preliminary data.</text>
</comment>
<evidence type="ECO:0000313" key="10">
    <source>
        <dbReference type="Proteomes" id="UP000290759"/>
    </source>
</evidence>
<gene>
    <name evidence="5 9" type="primary">truB</name>
    <name evidence="9" type="ORF">D3273_20285</name>
</gene>
<dbReference type="CDD" id="cd02573">
    <property type="entry name" value="PseudoU_synth_EcTruB"/>
    <property type="match status" value="1"/>
</dbReference>
<dbReference type="GO" id="GO:0031119">
    <property type="term" value="P:tRNA pseudouridine synthesis"/>
    <property type="evidence" value="ECO:0007669"/>
    <property type="project" value="UniProtKB-UniRule"/>
</dbReference>
<dbReference type="InterPro" id="IPR002501">
    <property type="entry name" value="PsdUridine_synth_N"/>
</dbReference>
<evidence type="ECO:0000256" key="6">
    <source>
        <dbReference type="SAM" id="MobiDB-lite"/>
    </source>
</evidence>
<dbReference type="EMBL" id="QYBB01000031">
    <property type="protein sequence ID" value="RYC30127.1"/>
    <property type="molecule type" value="Genomic_DNA"/>
</dbReference>
<evidence type="ECO:0000259" key="7">
    <source>
        <dbReference type="Pfam" id="PF01509"/>
    </source>
</evidence>
<evidence type="ECO:0000256" key="1">
    <source>
        <dbReference type="ARBA" id="ARBA00000385"/>
    </source>
</evidence>